<sequence>MSSSPKISTVSAEVKEEAQALQDMITALSQASTLEAKHTLLRTHINRVTSVLEASRKVITQLEKNKKAVLPAWAQLHACLSAVKEHLNLTRDCGSTEERLNNRLSLLRGVISRLHVSAQNV</sequence>
<accession>A0A4R0R7R9</accession>
<protein>
    <submittedName>
        <fullName evidence="1">Uncharacterized protein</fullName>
    </submittedName>
</protein>
<organism evidence="1 2">
    <name type="scientific">Steccherinum ochraceum</name>
    <dbReference type="NCBI Taxonomy" id="92696"/>
    <lineage>
        <taxon>Eukaryota</taxon>
        <taxon>Fungi</taxon>
        <taxon>Dikarya</taxon>
        <taxon>Basidiomycota</taxon>
        <taxon>Agaricomycotina</taxon>
        <taxon>Agaricomycetes</taxon>
        <taxon>Polyporales</taxon>
        <taxon>Steccherinaceae</taxon>
        <taxon>Steccherinum</taxon>
    </lineage>
</organism>
<evidence type="ECO:0000313" key="1">
    <source>
        <dbReference type="EMBL" id="TCD63721.1"/>
    </source>
</evidence>
<proteinExistence type="predicted"/>
<name>A0A4R0R7R9_9APHY</name>
<dbReference type="AlphaFoldDB" id="A0A4R0R7R9"/>
<keyword evidence="2" id="KW-1185">Reference proteome</keyword>
<gene>
    <name evidence="1" type="ORF">EIP91_005006</name>
</gene>
<reference evidence="1 2" key="1">
    <citation type="submission" date="2018-11" db="EMBL/GenBank/DDBJ databases">
        <title>Genome assembly of Steccherinum ochraceum LE-BIN_3174, the white-rot fungus of the Steccherinaceae family (The Residual Polyporoid clade, Polyporales, Basidiomycota).</title>
        <authorList>
            <person name="Fedorova T.V."/>
            <person name="Glazunova O.A."/>
            <person name="Landesman E.O."/>
            <person name="Moiseenko K.V."/>
            <person name="Psurtseva N.V."/>
            <person name="Savinova O.S."/>
            <person name="Shakhova N.V."/>
            <person name="Tyazhelova T.V."/>
            <person name="Vasina D.V."/>
        </authorList>
    </citation>
    <scope>NUCLEOTIDE SEQUENCE [LARGE SCALE GENOMIC DNA]</scope>
    <source>
        <strain evidence="1 2">LE-BIN_3174</strain>
    </source>
</reference>
<dbReference type="EMBL" id="RWJN01000279">
    <property type="protein sequence ID" value="TCD63721.1"/>
    <property type="molecule type" value="Genomic_DNA"/>
</dbReference>
<evidence type="ECO:0000313" key="2">
    <source>
        <dbReference type="Proteomes" id="UP000292702"/>
    </source>
</evidence>
<dbReference type="Proteomes" id="UP000292702">
    <property type="component" value="Unassembled WGS sequence"/>
</dbReference>
<comment type="caution">
    <text evidence="1">The sequence shown here is derived from an EMBL/GenBank/DDBJ whole genome shotgun (WGS) entry which is preliminary data.</text>
</comment>